<dbReference type="AlphaFoldDB" id="A0A8J2KBN3"/>
<dbReference type="InterPro" id="IPR007867">
    <property type="entry name" value="GMC_OxRtase_C"/>
</dbReference>
<dbReference type="PANTHER" id="PTHR11552:SF147">
    <property type="entry name" value="CHOLINE DEHYDROGENASE, MITOCHONDRIAL"/>
    <property type="match status" value="1"/>
</dbReference>
<dbReference type="OrthoDB" id="269227at2759"/>
<feature type="domain" description="Glucose-methanol-choline oxidoreductase C-terminal" evidence="1">
    <location>
        <begin position="104"/>
        <end position="250"/>
    </location>
</feature>
<dbReference type="InterPro" id="IPR012132">
    <property type="entry name" value="GMC_OxRdtase"/>
</dbReference>
<comment type="caution">
    <text evidence="2">The sequence shown here is derived from an EMBL/GenBank/DDBJ whole genome shotgun (WGS) entry which is preliminary data.</text>
</comment>
<dbReference type="EMBL" id="CAJVCH010274480">
    <property type="protein sequence ID" value="CAG7734682.1"/>
    <property type="molecule type" value="Genomic_DNA"/>
</dbReference>
<reference evidence="2" key="1">
    <citation type="submission" date="2021-06" db="EMBL/GenBank/DDBJ databases">
        <authorList>
            <person name="Hodson N. C."/>
            <person name="Mongue J. A."/>
            <person name="Jaron S. K."/>
        </authorList>
    </citation>
    <scope>NUCLEOTIDE SEQUENCE</scope>
</reference>
<gene>
    <name evidence="2" type="ORF">AFUS01_LOCUS23059</name>
</gene>
<dbReference type="Proteomes" id="UP000708208">
    <property type="component" value="Unassembled WGS sequence"/>
</dbReference>
<dbReference type="GO" id="GO:0016614">
    <property type="term" value="F:oxidoreductase activity, acting on CH-OH group of donors"/>
    <property type="evidence" value="ECO:0007669"/>
    <property type="project" value="InterPro"/>
</dbReference>
<organism evidence="2 3">
    <name type="scientific">Allacma fusca</name>
    <dbReference type="NCBI Taxonomy" id="39272"/>
    <lineage>
        <taxon>Eukaryota</taxon>
        <taxon>Metazoa</taxon>
        <taxon>Ecdysozoa</taxon>
        <taxon>Arthropoda</taxon>
        <taxon>Hexapoda</taxon>
        <taxon>Collembola</taxon>
        <taxon>Symphypleona</taxon>
        <taxon>Sminthuridae</taxon>
        <taxon>Allacma</taxon>
    </lineage>
</organism>
<keyword evidence="3" id="KW-1185">Reference proteome</keyword>
<dbReference type="PANTHER" id="PTHR11552">
    <property type="entry name" value="GLUCOSE-METHANOL-CHOLINE GMC OXIDOREDUCTASE"/>
    <property type="match status" value="1"/>
</dbReference>
<dbReference type="Pfam" id="PF05199">
    <property type="entry name" value="GMC_oxred_C"/>
    <property type="match status" value="1"/>
</dbReference>
<evidence type="ECO:0000259" key="1">
    <source>
        <dbReference type="Pfam" id="PF05199"/>
    </source>
</evidence>
<dbReference type="GO" id="GO:0050660">
    <property type="term" value="F:flavin adenine dinucleotide binding"/>
    <property type="evidence" value="ECO:0007669"/>
    <property type="project" value="InterPro"/>
</dbReference>
<evidence type="ECO:0000313" key="2">
    <source>
        <dbReference type="EMBL" id="CAG7734682.1"/>
    </source>
</evidence>
<name>A0A8J2KBN3_9HEXA</name>
<evidence type="ECO:0000313" key="3">
    <source>
        <dbReference type="Proteomes" id="UP000708208"/>
    </source>
</evidence>
<sequence length="271" mass="30519">MKVEPISILPVGENLIDHPIIDISPITIDNPEYSWNPDTNQTFEDVDNFLRNGTGPLTISYHGSAAAFVSSGRDVRDWPDLQIYYSFVGNVPSSVGSLIEMNRPKSRGRIRLNTTAESMLDNRLPIIDFNYFEVETDLEVLVDGIELTLKIYENTTAFQNLGARYNVKPHKLCEGLSFRSREYWKCYVKHRARSTWHVVGTCKMGMAGSETTVVDSKLRVQGVTNLRVVDASIMPFPPNANTNAAVMMIAEKAASELLQEYQIKHDDKSEL</sequence>
<proteinExistence type="predicted"/>
<accession>A0A8J2KBN3</accession>
<protein>
    <recommendedName>
        <fullName evidence="1">Glucose-methanol-choline oxidoreductase C-terminal domain-containing protein</fullName>
    </recommendedName>
</protein>